<reference evidence="3 4" key="1">
    <citation type="journal article" date="2021" name="Elife">
        <title>Chloroplast acquisition without the gene transfer in kleptoplastic sea slugs, Plakobranchus ocellatus.</title>
        <authorList>
            <person name="Maeda T."/>
            <person name="Takahashi S."/>
            <person name="Yoshida T."/>
            <person name="Shimamura S."/>
            <person name="Takaki Y."/>
            <person name="Nagai Y."/>
            <person name="Toyoda A."/>
            <person name="Suzuki Y."/>
            <person name="Arimoto A."/>
            <person name="Ishii H."/>
            <person name="Satoh N."/>
            <person name="Nishiyama T."/>
            <person name="Hasebe M."/>
            <person name="Maruyama T."/>
            <person name="Minagawa J."/>
            <person name="Obokata J."/>
            <person name="Shigenobu S."/>
        </authorList>
    </citation>
    <scope>NUCLEOTIDE SEQUENCE [LARGE SCALE GENOMIC DNA]</scope>
</reference>
<dbReference type="EMBL" id="BLXT01001848">
    <property type="protein sequence ID" value="GFN88394.1"/>
    <property type="molecule type" value="Genomic_DNA"/>
</dbReference>
<feature type="compositionally biased region" description="Polar residues" evidence="2">
    <location>
        <begin position="690"/>
        <end position="702"/>
    </location>
</feature>
<evidence type="ECO:0000256" key="2">
    <source>
        <dbReference type="SAM" id="MobiDB-lite"/>
    </source>
</evidence>
<feature type="compositionally biased region" description="Low complexity" evidence="2">
    <location>
        <begin position="722"/>
        <end position="738"/>
    </location>
</feature>
<comment type="caution">
    <text evidence="3">The sequence shown here is derived from an EMBL/GenBank/DDBJ whole genome shotgun (WGS) entry which is preliminary data.</text>
</comment>
<organism evidence="3 4">
    <name type="scientific">Plakobranchus ocellatus</name>
    <dbReference type="NCBI Taxonomy" id="259542"/>
    <lineage>
        <taxon>Eukaryota</taxon>
        <taxon>Metazoa</taxon>
        <taxon>Spiralia</taxon>
        <taxon>Lophotrochozoa</taxon>
        <taxon>Mollusca</taxon>
        <taxon>Gastropoda</taxon>
        <taxon>Heterobranchia</taxon>
        <taxon>Euthyneura</taxon>
        <taxon>Panpulmonata</taxon>
        <taxon>Sacoglossa</taxon>
        <taxon>Placobranchoidea</taxon>
        <taxon>Plakobranchidae</taxon>
        <taxon>Plakobranchus</taxon>
    </lineage>
</organism>
<feature type="compositionally biased region" description="Polar residues" evidence="2">
    <location>
        <begin position="375"/>
        <end position="398"/>
    </location>
</feature>
<feature type="region of interest" description="Disordered" evidence="2">
    <location>
        <begin position="425"/>
        <end position="456"/>
    </location>
</feature>
<dbReference type="AlphaFoldDB" id="A0AAV3YZL3"/>
<feature type="region of interest" description="Disordered" evidence="2">
    <location>
        <begin position="360"/>
        <end position="407"/>
    </location>
</feature>
<feature type="compositionally biased region" description="Low complexity" evidence="2">
    <location>
        <begin position="489"/>
        <end position="504"/>
    </location>
</feature>
<evidence type="ECO:0000313" key="3">
    <source>
        <dbReference type="EMBL" id="GFN88394.1"/>
    </source>
</evidence>
<feature type="compositionally biased region" description="Polar residues" evidence="2">
    <location>
        <begin position="628"/>
        <end position="640"/>
    </location>
</feature>
<evidence type="ECO:0000313" key="4">
    <source>
        <dbReference type="Proteomes" id="UP000735302"/>
    </source>
</evidence>
<feature type="region of interest" description="Disordered" evidence="2">
    <location>
        <begin position="628"/>
        <end position="648"/>
    </location>
</feature>
<feature type="compositionally biased region" description="Polar residues" evidence="2">
    <location>
        <begin position="434"/>
        <end position="449"/>
    </location>
</feature>
<proteinExistence type="predicted"/>
<feature type="coiled-coil region" evidence="1">
    <location>
        <begin position="221"/>
        <end position="358"/>
    </location>
</feature>
<name>A0AAV3YZL3_9GAST</name>
<feature type="coiled-coil region" evidence="1">
    <location>
        <begin position="119"/>
        <end position="146"/>
    </location>
</feature>
<evidence type="ECO:0000256" key="1">
    <source>
        <dbReference type="SAM" id="Coils"/>
    </source>
</evidence>
<dbReference type="PROSITE" id="PS51257">
    <property type="entry name" value="PROKAR_LIPOPROTEIN"/>
    <property type="match status" value="1"/>
</dbReference>
<feature type="compositionally biased region" description="Polar residues" evidence="2">
    <location>
        <begin position="505"/>
        <end position="537"/>
    </location>
</feature>
<sequence>MSAKLITPNFQQFQTFLTACFVNPFPCEQESATLADKLVQDQVTWAQEVEQTYSLRNELSVTRQQMAEMQKKLVDAEDIIGDIRKRTRLIKETVHLDEAEERNMVQHLQEELIAVRLREAETSGTIRELRQKISELEDTNLRLQRAPSNDVQQLQEELIAVKLREAEANLSLKELRMKVNEIETYWEAHMERVRQNSPKEKSSKAELRHLQEEVMGLKLKEARAVSDVKDAKQKLMELETQNQICSNQIRRMGDENKGLKEQLEEAAARERDLRTNIKDLVHKLDDTESKRREEAMMSRIRDAECTQQLAELRHRVADIDIQREELLAAGRLNDKGGNQDLENKLYDLQDEVLQLQMSVSPTSGTPRHQAHPINPISTPGNSRTSHAPRNIMTNSFMGDNSDEEVDAEIKDSENLNQTLTDIIEGRSPKHQNHINHNSCLNEDNSTSPSLAGDSAGANSITKEMIDNGSLEKSGDCSHVTSDPESLNPSLNSSLSAVSVTNSATRSNSSAVDTVNSSSVQQGINGNSSQATRDTGISQSEDSFVAKPIQFSANSTCVDTSSVNVSEAGKTTVIEGEHGDAAALGIHDTNGKSKAHFGEAHNSLNNCSKSSLCMGSYTSQSFSLRPSVSVEQDLTPSSNSPGVDIPGNPSVFNSASKNPKGFLTEWDLYEEVVVVGENQPAQIVHTNRPTLKTAYSRQSSSPCSKLGRTEDVSTSPSTVLSAVGSSSSSCSEKNGASSSFSCTVDEDATSDVEWSEWQSRIPDVEIIYEPSGNAAGQDKLATKSVDYHGSEFTLKESTV</sequence>
<feature type="compositionally biased region" description="Polar residues" evidence="2">
    <location>
        <begin position="478"/>
        <end position="488"/>
    </location>
</feature>
<gene>
    <name evidence="3" type="ORF">PoB_001490000</name>
</gene>
<feature type="coiled-coil region" evidence="1">
    <location>
        <begin position="59"/>
        <end position="86"/>
    </location>
</feature>
<dbReference type="Proteomes" id="UP000735302">
    <property type="component" value="Unassembled WGS sequence"/>
</dbReference>
<protein>
    <submittedName>
        <fullName evidence="3">Ecotropic viral integration site 5 protein homolog</fullName>
    </submittedName>
</protein>
<keyword evidence="1" id="KW-0175">Coiled coil</keyword>
<feature type="region of interest" description="Disordered" evidence="2">
    <location>
        <begin position="690"/>
        <end position="717"/>
    </location>
</feature>
<feature type="region of interest" description="Disordered" evidence="2">
    <location>
        <begin position="468"/>
        <end position="537"/>
    </location>
</feature>
<accession>A0AAV3YZL3</accession>
<feature type="region of interest" description="Disordered" evidence="2">
    <location>
        <begin position="722"/>
        <end position="741"/>
    </location>
</feature>
<keyword evidence="4" id="KW-1185">Reference proteome</keyword>